<evidence type="ECO:0008006" key="3">
    <source>
        <dbReference type="Google" id="ProtNLM"/>
    </source>
</evidence>
<evidence type="ECO:0000313" key="2">
    <source>
        <dbReference type="Proteomes" id="UP000538292"/>
    </source>
</evidence>
<organism evidence="1 2">
    <name type="scientific">Thermoactinomyces mirandus</name>
    <dbReference type="NCBI Taxonomy" id="2756294"/>
    <lineage>
        <taxon>Bacteria</taxon>
        <taxon>Bacillati</taxon>
        <taxon>Bacillota</taxon>
        <taxon>Bacilli</taxon>
        <taxon>Bacillales</taxon>
        <taxon>Thermoactinomycetaceae</taxon>
        <taxon>Thermoactinomyces</taxon>
    </lineage>
</organism>
<protein>
    <recommendedName>
        <fullName evidence="3">Transposase</fullName>
    </recommendedName>
</protein>
<dbReference type="EMBL" id="JACEOL010000009">
    <property type="protein sequence ID" value="MBA4601460.1"/>
    <property type="molecule type" value="Genomic_DNA"/>
</dbReference>
<dbReference type="AlphaFoldDB" id="A0A7W2ARD5"/>
<comment type="caution">
    <text evidence="1">The sequence shown here is derived from an EMBL/GenBank/DDBJ whole genome shotgun (WGS) entry which is preliminary data.</text>
</comment>
<accession>A0A7W2ARD5</accession>
<proteinExistence type="predicted"/>
<dbReference type="RefSeq" id="WP_181737930.1">
    <property type="nucleotide sequence ID" value="NZ_JACEOL010000009.1"/>
</dbReference>
<sequence>MKACKGLYSTLSKKVSETPHEFFKMLFHRTVEKCNRQLRRKLALPLIAVDSTAFTAGAGKLHWAYLRGEKTGVRLHVQFDIYSQLLRQAEEFVALKRFSFSRI</sequence>
<dbReference type="Proteomes" id="UP000538292">
    <property type="component" value="Unassembled WGS sequence"/>
</dbReference>
<name>A0A7W2ARD5_9BACL</name>
<reference evidence="1 2" key="1">
    <citation type="submission" date="2020-07" db="EMBL/GenBank/DDBJ databases">
        <title>Thermoactinomyces phylogeny.</title>
        <authorList>
            <person name="Dunlap C."/>
        </authorList>
    </citation>
    <scope>NUCLEOTIDE SEQUENCE [LARGE SCALE GENOMIC DNA]</scope>
    <source>
        <strain evidence="1 2">AMNI-1</strain>
    </source>
</reference>
<evidence type="ECO:0000313" key="1">
    <source>
        <dbReference type="EMBL" id="MBA4601460.1"/>
    </source>
</evidence>
<gene>
    <name evidence="1" type="ORF">H2C83_03815</name>
</gene>
<keyword evidence="2" id="KW-1185">Reference proteome</keyword>